<evidence type="ECO:0000313" key="1">
    <source>
        <dbReference type="EMBL" id="MFC3986788.1"/>
    </source>
</evidence>
<name>A0ABV8FDI5_9ACTN</name>
<protein>
    <submittedName>
        <fullName evidence="1">Uncharacterized protein</fullName>
    </submittedName>
</protein>
<sequence length="167" mass="16991">MAFRLTSAFELEAEVTSPLDLSTPTNLVRFARQMNLKQGAGAGQADMIWSDQRTIAASGTDALDLAGSLSGPFGGTLTFARIKMLLVVAAAGNTNNVNVVMPGSNGVPLFLAASDGIAVKPGGMLFWYDPSAAGVVVTAGTGDLLNIVNSGAGTSVTYDIHIVGASS</sequence>
<organism evidence="1 2">
    <name type="scientific">Streptosporangium jomthongense</name>
    <dbReference type="NCBI Taxonomy" id="1193683"/>
    <lineage>
        <taxon>Bacteria</taxon>
        <taxon>Bacillati</taxon>
        <taxon>Actinomycetota</taxon>
        <taxon>Actinomycetes</taxon>
        <taxon>Streptosporangiales</taxon>
        <taxon>Streptosporangiaceae</taxon>
        <taxon>Streptosporangium</taxon>
    </lineage>
</organism>
<reference evidence="2" key="1">
    <citation type="journal article" date="2019" name="Int. J. Syst. Evol. Microbiol.">
        <title>The Global Catalogue of Microorganisms (GCM) 10K type strain sequencing project: providing services to taxonomists for standard genome sequencing and annotation.</title>
        <authorList>
            <consortium name="The Broad Institute Genomics Platform"/>
            <consortium name="The Broad Institute Genome Sequencing Center for Infectious Disease"/>
            <person name="Wu L."/>
            <person name="Ma J."/>
        </authorList>
    </citation>
    <scope>NUCLEOTIDE SEQUENCE [LARGE SCALE GENOMIC DNA]</scope>
    <source>
        <strain evidence="2">TBRC 7912</strain>
    </source>
</reference>
<gene>
    <name evidence="1" type="ORF">ACFOYY_42130</name>
</gene>
<evidence type="ECO:0000313" key="2">
    <source>
        <dbReference type="Proteomes" id="UP001595698"/>
    </source>
</evidence>
<accession>A0ABV8FDI5</accession>
<dbReference type="Proteomes" id="UP001595698">
    <property type="component" value="Unassembled WGS sequence"/>
</dbReference>
<keyword evidence="2" id="KW-1185">Reference proteome</keyword>
<dbReference type="RefSeq" id="WP_386197138.1">
    <property type="nucleotide sequence ID" value="NZ_JBHSBC010000067.1"/>
</dbReference>
<dbReference type="EMBL" id="JBHSBC010000067">
    <property type="protein sequence ID" value="MFC3986788.1"/>
    <property type="molecule type" value="Genomic_DNA"/>
</dbReference>
<comment type="caution">
    <text evidence="1">The sequence shown here is derived from an EMBL/GenBank/DDBJ whole genome shotgun (WGS) entry which is preliminary data.</text>
</comment>
<proteinExistence type="predicted"/>